<dbReference type="PROSITE" id="PS00879">
    <property type="entry name" value="ODR_DC_2_2"/>
    <property type="match status" value="1"/>
</dbReference>
<dbReference type="EnsemblProtists" id="EKX36633">
    <property type="protein sequence ID" value="EKX36633"/>
    <property type="gene ID" value="GUITHDRAFT_78760"/>
</dbReference>
<dbReference type="PANTHER" id="PTHR11482:SF6">
    <property type="entry name" value="ORNITHINE DECARBOXYLASE 1-RELATED"/>
    <property type="match status" value="1"/>
</dbReference>
<dbReference type="eggNOG" id="KOG0622">
    <property type="taxonomic scope" value="Eukaryota"/>
</dbReference>
<keyword evidence="4" id="KW-0456">Lyase</keyword>
<dbReference type="GeneID" id="17293395"/>
<comment type="similarity">
    <text evidence="2">Belongs to the Orn/Lys/Arg decarboxylase class-II family.</text>
</comment>
<dbReference type="Gene3D" id="2.40.37.10">
    <property type="entry name" value="Lyase, Ornithine Decarboxylase, Chain A, domain 1"/>
    <property type="match status" value="1"/>
</dbReference>
<dbReference type="CDD" id="cd00622">
    <property type="entry name" value="PLPDE_III_ODC"/>
    <property type="match status" value="1"/>
</dbReference>
<dbReference type="InterPro" id="IPR022657">
    <property type="entry name" value="De-COase2_CS"/>
</dbReference>
<reference evidence="7 9" key="1">
    <citation type="journal article" date="2012" name="Nature">
        <title>Algal genomes reveal evolutionary mosaicism and the fate of nucleomorphs.</title>
        <authorList>
            <consortium name="DOE Joint Genome Institute"/>
            <person name="Curtis B.A."/>
            <person name="Tanifuji G."/>
            <person name="Burki F."/>
            <person name="Gruber A."/>
            <person name="Irimia M."/>
            <person name="Maruyama S."/>
            <person name="Arias M.C."/>
            <person name="Ball S.G."/>
            <person name="Gile G.H."/>
            <person name="Hirakawa Y."/>
            <person name="Hopkins J.F."/>
            <person name="Kuo A."/>
            <person name="Rensing S.A."/>
            <person name="Schmutz J."/>
            <person name="Symeonidi A."/>
            <person name="Elias M."/>
            <person name="Eveleigh R.J."/>
            <person name="Herman E.K."/>
            <person name="Klute M.J."/>
            <person name="Nakayama T."/>
            <person name="Obornik M."/>
            <person name="Reyes-Prieto A."/>
            <person name="Armbrust E.V."/>
            <person name="Aves S.J."/>
            <person name="Beiko R.G."/>
            <person name="Coutinho P."/>
            <person name="Dacks J.B."/>
            <person name="Durnford D.G."/>
            <person name="Fast N.M."/>
            <person name="Green B.R."/>
            <person name="Grisdale C.J."/>
            <person name="Hempel F."/>
            <person name="Henrissat B."/>
            <person name="Hoppner M.P."/>
            <person name="Ishida K."/>
            <person name="Kim E."/>
            <person name="Koreny L."/>
            <person name="Kroth P.G."/>
            <person name="Liu Y."/>
            <person name="Malik S.B."/>
            <person name="Maier U.G."/>
            <person name="McRose D."/>
            <person name="Mock T."/>
            <person name="Neilson J.A."/>
            <person name="Onodera N.T."/>
            <person name="Poole A.M."/>
            <person name="Pritham E.J."/>
            <person name="Richards T.A."/>
            <person name="Rocap G."/>
            <person name="Roy S.W."/>
            <person name="Sarai C."/>
            <person name="Schaack S."/>
            <person name="Shirato S."/>
            <person name="Slamovits C.H."/>
            <person name="Spencer D.F."/>
            <person name="Suzuki S."/>
            <person name="Worden A.Z."/>
            <person name="Zauner S."/>
            <person name="Barry K."/>
            <person name="Bell C."/>
            <person name="Bharti A.K."/>
            <person name="Crow J.A."/>
            <person name="Grimwood J."/>
            <person name="Kramer R."/>
            <person name="Lindquist E."/>
            <person name="Lucas S."/>
            <person name="Salamov A."/>
            <person name="McFadden G.I."/>
            <person name="Lane C.E."/>
            <person name="Keeling P.J."/>
            <person name="Gray M.W."/>
            <person name="Grigoriev I.V."/>
            <person name="Archibald J.M."/>
        </authorList>
    </citation>
    <scope>NUCLEOTIDE SEQUENCE</scope>
    <source>
        <strain evidence="7 9">CCMP2712</strain>
    </source>
</reference>
<evidence type="ECO:0000313" key="9">
    <source>
        <dbReference type="Proteomes" id="UP000011087"/>
    </source>
</evidence>
<protein>
    <recommendedName>
        <fullName evidence="6">Orn/DAP/Arg decarboxylase 2 N-terminal domain-containing protein</fullName>
    </recommendedName>
</protein>
<evidence type="ECO:0000256" key="2">
    <source>
        <dbReference type="ARBA" id="ARBA00008872"/>
    </source>
</evidence>
<dbReference type="InterPro" id="IPR009006">
    <property type="entry name" value="Ala_racemase/Decarboxylase_C"/>
</dbReference>
<dbReference type="STRING" id="905079.L1IK55"/>
<dbReference type="PANTHER" id="PTHR11482">
    <property type="entry name" value="ARGININE/DIAMINOPIMELATE/ORNITHINE DECARBOXYLASE"/>
    <property type="match status" value="1"/>
</dbReference>
<sequence length="469" mass="51003">MNIVAIDEIEAISETIITPQQVFEETIPVAVIQKSAPAEEIITCDDDWGVSKFVYSNSIDGILAENKVRVLPAGYNTAELILDISAESEEQDPFYIVDLTTVLTKLDDWKTLMPRVKPFYAMKCNNDGIICKMLCDAGCGFDCASKAEIEAALQFGVLPDHIIYANPCKQESMLRYARSVGVKKMTADNVEELHKIANCFPEAKVVLRIAVDDSKSVCRFNSKFGAAQHEWDVLLRTAKALDLDVAGFSFHVGSGCGDLKPFADAVAAARDAFDQAEAYGFSPSILDCGGGFPGTNDGAFSFHEVASTISNAIDHFFPPSCGVQIIAEPGRYMVAASHTYSVSVIAKRQLTAAQLADKEVRDSNTPEVALYINDGCYGSFNCIVFDHAIITPKVLGTKSALPFDTPSKLFGPTCDSIDVVMPCTLLPQLDIGDWIWFPNMGAYTRCAASRFNGQGAFNIHYVWAGVPSK</sequence>
<dbReference type="Pfam" id="PF02784">
    <property type="entry name" value="Orn_Arg_deC_N"/>
    <property type="match status" value="1"/>
</dbReference>
<dbReference type="PRINTS" id="PR01179">
    <property type="entry name" value="ODADCRBXLASE"/>
</dbReference>
<keyword evidence="9" id="KW-1185">Reference proteome</keyword>
<feature type="active site" description="Proton donor" evidence="5">
    <location>
        <position position="414"/>
    </location>
</feature>
<accession>L1IK55</accession>
<dbReference type="FunFam" id="3.20.20.10:FF:000005">
    <property type="entry name" value="Ornithine decarboxylase"/>
    <property type="match status" value="1"/>
</dbReference>
<comment type="cofactor">
    <cofactor evidence="1 5">
        <name>pyridoxal 5'-phosphate</name>
        <dbReference type="ChEBI" id="CHEBI:597326"/>
    </cofactor>
</comment>
<keyword evidence="3 5" id="KW-0663">Pyridoxal phosphate</keyword>
<dbReference type="GO" id="GO:0004586">
    <property type="term" value="F:ornithine decarboxylase activity"/>
    <property type="evidence" value="ECO:0007669"/>
    <property type="project" value="TreeGrafter"/>
</dbReference>
<dbReference type="Gene3D" id="3.20.20.10">
    <property type="entry name" value="Alanine racemase"/>
    <property type="match status" value="1"/>
</dbReference>
<dbReference type="PaxDb" id="55529-EKX36633"/>
<dbReference type="OMA" id="FNGLYEM"/>
<evidence type="ECO:0000313" key="8">
    <source>
        <dbReference type="EnsemblProtists" id="EKX36633"/>
    </source>
</evidence>
<dbReference type="OrthoDB" id="5034579at2759"/>
<dbReference type="KEGG" id="gtt:GUITHDRAFT_78760"/>
<dbReference type="SUPFAM" id="SSF50621">
    <property type="entry name" value="Alanine racemase C-terminal domain-like"/>
    <property type="match status" value="1"/>
</dbReference>
<reference evidence="9" key="2">
    <citation type="submission" date="2012-11" db="EMBL/GenBank/DDBJ databases">
        <authorList>
            <person name="Kuo A."/>
            <person name="Curtis B.A."/>
            <person name="Tanifuji G."/>
            <person name="Burki F."/>
            <person name="Gruber A."/>
            <person name="Irimia M."/>
            <person name="Maruyama S."/>
            <person name="Arias M.C."/>
            <person name="Ball S.G."/>
            <person name="Gile G.H."/>
            <person name="Hirakawa Y."/>
            <person name="Hopkins J.F."/>
            <person name="Rensing S.A."/>
            <person name="Schmutz J."/>
            <person name="Symeonidi A."/>
            <person name="Elias M."/>
            <person name="Eveleigh R.J."/>
            <person name="Herman E.K."/>
            <person name="Klute M.J."/>
            <person name="Nakayama T."/>
            <person name="Obornik M."/>
            <person name="Reyes-Prieto A."/>
            <person name="Armbrust E.V."/>
            <person name="Aves S.J."/>
            <person name="Beiko R.G."/>
            <person name="Coutinho P."/>
            <person name="Dacks J.B."/>
            <person name="Durnford D.G."/>
            <person name="Fast N.M."/>
            <person name="Green B.R."/>
            <person name="Grisdale C."/>
            <person name="Hempe F."/>
            <person name="Henrissat B."/>
            <person name="Hoppner M.P."/>
            <person name="Ishida K.-I."/>
            <person name="Kim E."/>
            <person name="Koreny L."/>
            <person name="Kroth P.G."/>
            <person name="Liu Y."/>
            <person name="Malik S.-B."/>
            <person name="Maier U.G."/>
            <person name="McRose D."/>
            <person name="Mock T."/>
            <person name="Neilson J.A."/>
            <person name="Onodera N.T."/>
            <person name="Poole A.M."/>
            <person name="Pritham E.J."/>
            <person name="Richards T.A."/>
            <person name="Rocap G."/>
            <person name="Roy S.W."/>
            <person name="Sarai C."/>
            <person name="Schaack S."/>
            <person name="Shirato S."/>
            <person name="Slamovits C.H."/>
            <person name="Spencer D.F."/>
            <person name="Suzuki S."/>
            <person name="Worden A.Z."/>
            <person name="Zauner S."/>
            <person name="Barry K."/>
            <person name="Bell C."/>
            <person name="Bharti A.K."/>
            <person name="Crow J.A."/>
            <person name="Grimwood J."/>
            <person name="Kramer R."/>
            <person name="Lindquist E."/>
            <person name="Lucas S."/>
            <person name="Salamov A."/>
            <person name="McFadden G.I."/>
            <person name="Lane C.E."/>
            <person name="Keeling P.J."/>
            <person name="Gray M.W."/>
            <person name="Grigoriev I.V."/>
            <person name="Archibald J.M."/>
        </authorList>
    </citation>
    <scope>NUCLEOTIDE SEQUENCE</scope>
    <source>
        <strain evidence="9">CCMP2712</strain>
    </source>
</reference>
<dbReference type="RefSeq" id="XP_005823613.1">
    <property type="nucleotide sequence ID" value="XM_005823556.1"/>
</dbReference>
<dbReference type="SUPFAM" id="SSF51419">
    <property type="entry name" value="PLP-binding barrel"/>
    <property type="match status" value="1"/>
</dbReference>
<dbReference type="InterPro" id="IPR022644">
    <property type="entry name" value="De-COase2_N"/>
</dbReference>
<dbReference type="InterPro" id="IPR000183">
    <property type="entry name" value="Orn/DAP/Arg_de-COase"/>
</dbReference>
<evidence type="ECO:0000256" key="4">
    <source>
        <dbReference type="ARBA" id="ARBA00023239"/>
    </source>
</evidence>
<feature type="domain" description="Orn/DAP/Arg decarboxylase 2 N-terminal" evidence="6">
    <location>
        <begin position="101"/>
        <end position="335"/>
    </location>
</feature>
<evidence type="ECO:0000313" key="7">
    <source>
        <dbReference type="EMBL" id="EKX36633.1"/>
    </source>
</evidence>
<proteinExistence type="inferred from homology"/>
<evidence type="ECO:0000259" key="6">
    <source>
        <dbReference type="Pfam" id="PF02784"/>
    </source>
</evidence>
<organism evidence="7">
    <name type="scientific">Guillardia theta (strain CCMP2712)</name>
    <name type="common">Cryptophyte</name>
    <dbReference type="NCBI Taxonomy" id="905079"/>
    <lineage>
        <taxon>Eukaryota</taxon>
        <taxon>Cryptophyceae</taxon>
        <taxon>Pyrenomonadales</taxon>
        <taxon>Geminigeraceae</taxon>
        <taxon>Guillardia</taxon>
    </lineage>
</organism>
<name>L1IK55_GUITC</name>
<gene>
    <name evidence="7" type="ORF">GUITHDRAFT_78760</name>
</gene>
<feature type="modified residue" description="N6-(pyridoxal phosphate)lysine" evidence="5">
    <location>
        <position position="123"/>
    </location>
</feature>
<dbReference type="PRINTS" id="PR01182">
    <property type="entry name" value="ORNDCRBXLASE"/>
</dbReference>
<reference evidence="8" key="3">
    <citation type="submission" date="2015-06" db="UniProtKB">
        <authorList>
            <consortium name="EnsemblProtists"/>
        </authorList>
    </citation>
    <scope>IDENTIFICATION</scope>
</reference>
<dbReference type="EMBL" id="JH993070">
    <property type="protein sequence ID" value="EKX36633.1"/>
    <property type="molecule type" value="Genomic_DNA"/>
</dbReference>
<dbReference type="Proteomes" id="UP000011087">
    <property type="component" value="Unassembled WGS sequence"/>
</dbReference>
<dbReference type="InterPro" id="IPR029066">
    <property type="entry name" value="PLP-binding_barrel"/>
</dbReference>
<evidence type="ECO:0000256" key="1">
    <source>
        <dbReference type="ARBA" id="ARBA00001933"/>
    </source>
</evidence>
<dbReference type="AlphaFoldDB" id="L1IK55"/>
<dbReference type="GO" id="GO:0033387">
    <property type="term" value="P:putrescine biosynthetic process from arginine, via ornithine"/>
    <property type="evidence" value="ECO:0007669"/>
    <property type="project" value="TreeGrafter"/>
</dbReference>
<evidence type="ECO:0000256" key="3">
    <source>
        <dbReference type="ARBA" id="ARBA00022898"/>
    </source>
</evidence>
<dbReference type="InterPro" id="IPR002433">
    <property type="entry name" value="Orn_de-COase"/>
</dbReference>
<dbReference type="HOGENOM" id="CLU_026444_1_2_1"/>
<evidence type="ECO:0000256" key="5">
    <source>
        <dbReference type="PIRSR" id="PIRSR600183-50"/>
    </source>
</evidence>
<dbReference type="GO" id="GO:0005737">
    <property type="term" value="C:cytoplasm"/>
    <property type="evidence" value="ECO:0007669"/>
    <property type="project" value="TreeGrafter"/>
</dbReference>